<feature type="chain" id="PRO_5025643296" evidence="1">
    <location>
        <begin position="27"/>
        <end position="426"/>
    </location>
</feature>
<dbReference type="Pfam" id="PF13472">
    <property type="entry name" value="Lipase_GDSL_2"/>
    <property type="match status" value="1"/>
</dbReference>
<dbReference type="GO" id="GO:0016788">
    <property type="term" value="F:hydrolase activity, acting on ester bonds"/>
    <property type="evidence" value="ECO:0007669"/>
    <property type="project" value="UniProtKB-ARBA"/>
</dbReference>
<dbReference type="Gene3D" id="2.60.120.260">
    <property type="entry name" value="Galactose-binding domain-like"/>
    <property type="match status" value="1"/>
</dbReference>
<dbReference type="KEGG" id="rhoz:GXP67_08740"/>
<evidence type="ECO:0000259" key="2">
    <source>
        <dbReference type="Pfam" id="PF13472"/>
    </source>
</evidence>
<dbReference type="PANTHER" id="PTHR34407">
    <property type="entry name" value="EXPRESSED PROTEIN"/>
    <property type="match status" value="1"/>
</dbReference>
<gene>
    <name evidence="3" type="ORF">GXP67_08740</name>
</gene>
<organism evidence="3 4">
    <name type="scientific">Rhodocytophaga rosea</name>
    <dbReference type="NCBI Taxonomy" id="2704465"/>
    <lineage>
        <taxon>Bacteria</taxon>
        <taxon>Pseudomonadati</taxon>
        <taxon>Bacteroidota</taxon>
        <taxon>Cytophagia</taxon>
        <taxon>Cytophagales</taxon>
        <taxon>Rhodocytophagaceae</taxon>
        <taxon>Rhodocytophaga</taxon>
    </lineage>
</organism>
<evidence type="ECO:0000313" key="3">
    <source>
        <dbReference type="EMBL" id="QHT66741.1"/>
    </source>
</evidence>
<name>A0A6C0GFE2_9BACT</name>
<feature type="domain" description="SGNH hydrolase-type esterase" evidence="2">
    <location>
        <begin position="61"/>
        <end position="231"/>
    </location>
</feature>
<keyword evidence="3" id="KW-0378">Hydrolase</keyword>
<dbReference type="InterPro" id="IPR036514">
    <property type="entry name" value="SGNH_hydro_sf"/>
</dbReference>
<sequence length="426" mass="47834">MRFIFSALFSLCFNSLLTCIPHTLFAQALALAEAKECRERQGLPNFFRKLESHKPVTIAYFGGSITEAGKGWREQSTAWFQKKYPKAKISAVNAAIGGTGSDLGVFRLQQHVLAHHPDLVFVEFAVNDAGRKPEDIYKSMEGIVRQIWQQNNTTDICFVYTLTADMAPTLQEGKFPQAASAMERIADYYQIPSVHMGLEVVKLAKNNELVFKGKPEDFPGKLVFSGDNVHPYPQTGHKLYTEALVRSLPALAITKRNFAHTLEKPFVANNWERAKMIPVKEATFSRGWQVIAANTDTVARQLQNQFSYLIKAEQPGETITIRFKGTRFGLYDVMGPGCGQYEIKVDGNPAILRARFDAFSTYYRANYFFLPDMEDTLHTIELTVSAKIMDKAAILAKRSTTIDNPAKYTSHACYASQLMIIGELVK</sequence>
<dbReference type="CDD" id="cd00229">
    <property type="entry name" value="SGNH_hydrolase"/>
    <property type="match status" value="1"/>
</dbReference>
<dbReference type="AlphaFoldDB" id="A0A6C0GFE2"/>
<proteinExistence type="predicted"/>
<evidence type="ECO:0000256" key="1">
    <source>
        <dbReference type="SAM" id="SignalP"/>
    </source>
</evidence>
<accession>A0A6C0GFE2</accession>
<dbReference type="EMBL" id="CP048222">
    <property type="protein sequence ID" value="QHT66741.1"/>
    <property type="molecule type" value="Genomic_DNA"/>
</dbReference>
<dbReference type="Proteomes" id="UP000480178">
    <property type="component" value="Chromosome"/>
</dbReference>
<reference evidence="3 4" key="1">
    <citation type="submission" date="2020-01" db="EMBL/GenBank/DDBJ databases">
        <authorList>
            <person name="Kim M.K."/>
        </authorList>
    </citation>
    <scope>NUCLEOTIDE SEQUENCE [LARGE SCALE GENOMIC DNA]</scope>
    <source>
        <strain evidence="3 4">172606-1</strain>
    </source>
</reference>
<dbReference type="Gene3D" id="3.40.50.1110">
    <property type="entry name" value="SGNH hydrolase"/>
    <property type="match status" value="1"/>
</dbReference>
<keyword evidence="1" id="KW-0732">Signal</keyword>
<feature type="signal peptide" evidence="1">
    <location>
        <begin position="1"/>
        <end position="26"/>
    </location>
</feature>
<protein>
    <submittedName>
        <fullName evidence="3">SGNH/GDSL hydrolase family protein</fullName>
    </submittedName>
</protein>
<dbReference type="SUPFAM" id="SSF52266">
    <property type="entry name" value="SGNH hydrolase"/>
    <property type="match status" value="1"/>
</dbReference>
<keyword evidence="4" id="KW-1185">Reference proteome</keyword>
<evidence type="ECO:0000313" key="4">
    <source>
        <dbReference type="Proteomes" id="UP000480178"/>
    </source>
</evidence>
<dbReference type="PANTHER" id="PTHR34407:SF1">
    <property type="entry name" value="SGNH HYDROLASE-TYPE ESTERASE DOMAIN-CONTAINING PROTEIN"/>
    <property type="match status" value="1"/>
</dbReference>
<dbReference type="InterPro" id="IPR013830">
    <property type="entry name" value="SGNH_hydro"/>
</dbReference>
<dbReference type="RefSeq" id="WP_162442794.1">
    <property type="nucleotide sequence ID" value="NZ_CP048222.1"/>
</dbReference>